<dbReference type="SUPFAM" id="SSF52218">
    <property type="entry name" value="Flavoproteins"/>
    <property type="match status" value="1"/>
</dbReference>
<sequence length="248" mass="27442">MIRLLSWAIPLIHGPVTKAFHGSFAWVMGFVAWEPLSIIRKVNTMNILHVSCSPRGQSSESYRLSQKVIGHLLQRDPNAELINRVVGAGGIAHVDENYAISQQSLEDVSQEGSFIQSETLINELESADVLVISTPMHNFTVPSALKVWIDHVARVRRTFNVGAQGKTPMLRDRPVFVAIASGGRFSGERARQPDFLTPYLKAVLNMIGLHDLNFFTVEGTALGPDAIAQARTATDQALHTYFHHHEAQ</sequence>
<comment type="function">
    <text evidence="6">Also exhibits azoreductase activity. Catalyzes the reductive cleavage of the azo bond in aromatic azo compounds to the corresponding amines.</text>
</comment>
<organism evidence="8 9">
    <name type="scientific">Pseudomonas nunensis</name>
    <dbReference type="NCBI Taxonomy" id="2961896"/>
    <lineage>
        <taxon>Bacteria</taxon>
        <taxon>Pseudomonadati</taxon>
        <taxon>Pseudomonadota</taxon>
        <taxon>Gammaproteobacteria</taxon>
        <taxon>Pseudomonadales</taxon>
        <taxon>Pseudomonadaceae</taxon>
        <taxon>Pseudomonas</taxon>
    </lineage>
</organism>
<dbReference type="InterPro" id="IPR050104">
    <property type="entry name" value="FMN-dep_NADH:Q_OxRdtase_AzoR1"/>
</dbReference>
<keyword evidence="9" id="KW-1185">Reference proteome</keyword>
<dbReference type="Proteomes" id="UP001059607">
    <property type="component" value="Chromosome"/>
</dbReference>
<evidence type="ECO:0000256" key="3">
    <source>
        <dbReference type="ARBA" id="ARBA00023002"/>
    </source>
</evidence>
<evidence type="ECO:0000256" key="5">
    <source>
        <dbReference type="ARBA" id="ARBA00048542"/>
    </source>
</evidence>
<keyword evidence="1 6" id="KW-0285">Flavoprotein</keyword>
<comment type="catalytic activity">
    <reaction evidence="6">
        <text>2 a quinone + NADH + H(+) = 2 a 1,4-benzosemiquinone + NAD(+)</text>
        <dbReference type="Rhea" id="RHEA:65952"/>
        <dbReference type="ChEBI" id="CHEBI:15378"/>
        <dbReference type="ChEBI" id="CHEBI:57540"/>
        <dbReference type="ChEBI" id="CHEBI:57945"/>
        <dbReference type="ChEBI" id="CHEBI:132124"/>
        <dbReference type="ChEBI" id="CHEBI:134225"/>
    </reaction>
</comment>
<proteinExistence type="inferred from homology"/>
<dbReference type="EMBL" id="CP101125">
    <property type="protein sequence ID" value="UTO17596.1"/>
    <property type="molecule type" value="Genomic_DNA"/>
</dbReference>
<reference evidence="8" key="1">
    <citation type="submission" date="2022-07" db="EMBL/GenBank/DDBJ databases">
        <title>Pseudomonas nunamit sp. nov. an antifungal species isolated from Greenland.</title>
        <authorList>
            <person name="Ntana F."/>
            <person name="Hennessy R.C."/>
            <person name="Zervas A."/>
            <person name="Stougaard P."/>
        </authorList>
    </citation>
    <scope>NUCLEOTIDE SEQUENCE</scope>
    <source>
        <strain evidence="8">In5</strain>
    </source>
</reference>
<accession>A0ABY5EPE4</accession>
<dbReference type="PANTHER" id="PTHR43741">
    <property type="entry name" value="FMN-DEPENDENT NADH-AZOREDUCTASE 1"/>
    <property type="match status" value="1"/>
</dbReference>
<dbReference type="HAMAP" id="MF_01216">
    <property type="entry name" value="Azoreductase_type1"/>
    <property type="match status" value="1"/>
</dbReference>
<comment type="catalytic activity">
    <reaction evidence="5">
        <text>N,N-dimethyl-1,4-phenylenediamine + anthranilate + 2 NAD(+) = 2-(4-dimethylaminophenyl)diazenylbenzoate + 2 NADH + 2 H(+)</text>
        <dbReference type="Rhea" id="RHEA:55872"/>
        <dbReference type="ChEBI" id="CHEBI:15378"/>
        <dbReference type="ChEBI" id="CHEBI:15783"/>
        <dbReference type="ChEBI" id="CHEBI:16567"/>
        <dbReference type="ChEBI" id="CHEBI:57540"/>
        <dbReference type="ChEBI" id="CHEBI:57945"/>
        <dbReference type="ChEBI" id="CHEBI:71579"/>
        <dbReference type="EC" id="1.7.1.17"/>
    </reaction>
    <physiologicalReaction direction="right-to-left" evidence="5">
        <dbReference type="Rhea" id="RHEA:55874"/>
    </physiologicalReaction>
</comment>
<feature type="binding site" evidence="6">
    <location>
        <begin position="59"/>
        <end position="61"/>
    </location>
    <ligand>
        <name>FMN</name>
        <dbReference type="ChEBI" id="CHEBI:58210"/>
    </ligand>
</feature>
<dbReference type="RefSeq" id="WP_236708598.1">
    <property type="nucleotide sequence ID" value="NZ_CP101125.1"/>
</dbReference>
<dbReference type="InterPro" id="IPR003680">
    <property type="entry name" value="Flavodoxin_fold"/>
</dbReference>
<feature type="domain" description="Flavodoxin-like fold" evidence="7">
    <location>
        <begin position="45"/>
        <end position="239"/>
    </location>
</feature>
<dbReference type="Pfam" id="PF02525">
    <property type="entry name" value="Flavodoxin_2"/>
    <property type="match status" value="1"/>
</dbReference>
<comment type="cofactor">
    <cofactor evidence="6">
        <name>FMN</name>
        <dbReference type="ChEBI" id="CHEBI:58210"/>
    </cofactor>
    <text evidence="6">Binds 1 FMN per subunit.</text>
</comment>
<evidence type="ECO:0000313" key="9">
    <source>
        <dbReference type="Proteomes" id="UP001059607"/>
    </source>
</evidence>
<dbReference type="Gene3D" id="3.40.50.360">
    <property type="match status" value="1"/>
</dbReference>
<dbReference type="InterPro" id="IPR023048">
    <property type="entry name" value="NADH:quinone_OxRdtase_FMN_depd"/>
</dbReference>
<evidence type="ECO:0000256" key="6">
    <source>
        <dbReference type="HAMAP-Rule" id="MF_01216"/>
    </source>
</evidence>
<evidence type="ECO:0000313" key="8">
    <source>
        <dbReference type="EMBL" id="UTO17596.1"/>
    </source>
</evidence>
<keyword evidence="4 6" id="KW-0520">NAD</keyword>
<comment type="function">
    <text evidence="6">Quinone reductase that provides resistance to thiol-specific stress caused by electrophilic quinones.</text>
</comment>
<evidence type="ECO:0000256" key="1">
    <source>
        <dbReference type="ARBA" id="ARBA00022630"/>
    </source>
</evidence>
<evidence type="ECO:0000259" key="7">
    <source>
        <dbReference type="Pfam" id="PF02525"/>
    </source>
</evidence>
<feature type="binding site" evidence="6">
    <location>
        <position position="53"/>
    </location>
    <ligand>
        <name>FMN</name>
        <dbReference type="ChEBI" id="CHEBI:58210"/>
    </ligand>
</feature>
<evidence type="ECO:0000256" key="4">
    <source>
        <dbReference type="ARBA" id="ARBA00023027"/>
    </source>
</evidence>
<dbReference type="EC" id="1.7.1.17" evidence="6"/>
<dbReference type="InterPro" id="IPR029039">
    <property type="entry name" value="Flavoprotein-like_sf"/>
</dbReference>
<comment type="subunit">
    <text evidence="6">Homodimer.</text>
</comment>
<comment type="caution">
    <text evidence="6">Lacks conserved residue(s) required for the propagation of feature annotation.</text>
</comment>
<evidence type="ECO:0000256" key="2">
    <source>
        <dbReference type="ARBA" id="ARBA00022643"/>
    </source>
</evidence>
<comment type="similarity">
    <text evidence="6">Belongs to the azoreductase type 1 family.</text>
</comment>
<protein>
    <recommendedName>
        <fullName evidence="6">FMN dependent NADH:quinone oxidoreductase</fullName>
        <ecNumber evidence="6">1.6.5.-</ecNumber>
    </recommendedName>
    <alternativeName>
        <fullName evidence="6">Azo-dye reductase</fullName>
    </alternativeName>
    <alternativeName>
        <fullName evidence="6">FMN-dependent NADH-azo compound oxidoreductase</fullName>
    </alternativeName>
    <alternativeName>
        <fullName evidence="6">FMN-dependent NADH-azoreductase</fullName>
        <ecNumber evidence="6">1.7.1.17</ecNumber>
    </alternativeName>
</protein>
<dbReference type="PANTHER" id="PTHR43741:SF4">
    <property type="entry name" value="FMN-DEPENDENT NADH:QUINONE OXIDOREDUCTASE"/>
    <property type="match status" value="1"/>
</dbReference>
<keyword evidence="3 6" id="KW-0560">Oxidoreductase</keyword>
<keyword evidence="2 6" id="KW-0288">FMN</keyword>
<name>A0ABY5EPE4_9PSED</name>
<dbReference type="EC" id="1.6.5.-" evidence="6"/>
<gene>
    <name evidence="6" type="primary">azoR</name>
    <name evidence="8" type="ORF">NK667_14975</name>
</gene>